<dbReference type="AlphaFoldDB" id="A0A803LBF1"/>
<keyword evidence="3" id="KW-1185">Reference proteome</keyword>
<sequence>MFPSTTMAISSKLPLEQFLSNNLQGRRLNYQKNGEIFSFDVFVICLPPPISPPSQLFGFLFLSNKKKRRHIAMNGGRGTGDGESVNPPLAPPLPGAQPKRVLLKSKGMSSYEDQGSVSTTITNFYNPEDMEDYILHLLVLSHVYVVPHLKRECEVQPENDLLNIKTVSTFSRFLFYVMPQGSAHLSLECDERGSPNPRKRVSSDCGRS</sequence>
<organism evidence="2 3">
    <name type="scientific">Chenopodium quinoa</name>
    <name type="common">Quinoa</name>
    <dbReference type="NCBI Taxonomy" id="63459"/>
    <lineage>
        <taxon>Eukaryota</taxon>
        <taxon>Viridiplantae</taxon>
        <taxon>Streptophyta</taxon>
        <taxon>Embryophyta</taxon>
        <taxon>Tracheophyta</taxon>
        <taxon>Spermatophyta</taxon>
        <taxon>Magnoliopsida</taxon>
        <taxon>eudicotyledons</taxon>
        <taxon>Gunneridae</taxon>
        <taxon>Pentapetalae</taxon>
        <taxon>Caryophyllales</taxon>
        <taxon>Chenopodiaceae</taxon>
        <taxon>Chenopodioideae</taxon>
        <taxon>Atripliceae</taxon>
        <taxon>Chenopodium</taxon>
    </lineage>
</organism>
<proteinExistence type="predicted"/>
<name>A0A803LBF1_CHEQI</name>
<reference evidence="2" key="2">
    <citation type="submission" date="2021-03" db="UniProtKB">
        <authorList>
            <consortium name="EnsemblPlants"/>
        </authorList>
    </citation>
    <scope>IDENTIFICATION</scope>
</reference>
<dbReference type="Proteomes" id="UP000596660">
    <property type="component" value="Unplaced"/>
</dbReference>
<dbReference type="EnsemblPlants" id="AUR62009190-RA">
    <property type="protein sequence ID" value="AUR62009190-RA:cds"/>
    <property type="gene ID" value="AUR62009190"/>
</dbReference>
<reference evidence="2" key="1">
    <citation type="journal article" date="2017" name="Nature">
        <title>The genome of Chenopodium quinoa.</title>
        <authorList>
            <person name="Jarvis D.E."/>
            <person name="Ho Y.S."/>
            <person name="Lightfoot D.J."/>
            <person name="Schmoeckel S.M."/>
            <person name="Li B."/>
            <person name="Borm T.J.A."/>
            <person name="Ohyanagi H."/>
            <person name="Mineta K."/>
            <person name="Michell C.T."/>
            <person name="Saber N."/>
            <person name="Kharbatia N.M."/>
            <person name="Rupper R.R."/>
            <person name="Sharp A.R."/>
            <person name="Dally N."/>
            <person name="Boughton B.A."/>
            <person name="Woo Y.H."/>
            <person name="Gao G."/>
            <person name="Schijlen E.G.W.M."/>
            <person name="Guo X."/>
            <person name="Momin A.A."/>
            <person name="Negrao S."/>
            <person name="Al-Babili S."/>
            <person name="Gehring C."/>
            <person name="Roessner U."/>
            <person name="Jung C."/>
            <person name="Murphy K."/>
            <person name="Arold S.T."/>
            <person name="Gojobori T."/>
            <person name="van der Linden C.G."/>
            <person name="van Loo E.N."/>
            <person name="Jellen E.N."/>
            <person name="Maughan P.J."/>
            <person name="Tester M."/>
        </authorList>
    </citation>
    <scope>NUCLEOTIDE SEQUENCE [LARGE SCALE GENOMIC DNA]</scope>
    <source>
        <strain evidence="2">cv. PI 614886</strain>
    </source>
</reference>
<evidence type="ECO:0000313" key="3">
    <source>
        <dbReference type="Proteomes" id="UP000596660"/>
    </source>
</evidence>
<protein>
    <submittedName>
        <fullName evidence="2">Uncharacterized protein</fullName>
    </submittedName>
</protein>
<feature type="region of interest" description="Disordered" evidence="1">
    <location>
        <begin position="188"/>
        <end position="208"/>
    </location>
</feature>
<evidence type="ECO:0000313" key="2">
    <source>
        <dbReference type="EnsemblPlants" id="AUR62009190-RA:cds"/>
    </source>
</evidence>
<evidence type="ECO:0000256" key="1">
    <source>
        <dbReference type="SAM" id="MobiDB-lite"/>
    </source>
</evidence>
<dbReference type="Gramene" id="AUR62009190-RA">
    <property type="protein sequence ID" value="AUR62009190-RA:cds"/>
    <property type="gene ID" value="AUR62009190"/>
</dbReference>
<accession>A0A803LBF1</accession>